<organism evidence="2 3">
    <name type="scientific">Saccoglossus kowalevskii</name>
    <name type="common">Acorn worm</name>
    <dbReference type="NCBI Taxonomy" id="10224"/>
    <lineage>
        <taxon>Eukaryota</taxon>
        <taxon>Metazoa</taxon>
        <taxon>Hemichordata</taxon>
        <taxon>Enteropneusta</taxon>
        <taxon>Harrimaniidae</taxon>
        <taxon>Saccoglossus</taxon>
    </lineage>
</organism>
<accession>A0ABM0MSC7</accession>
<evidence type="ECO:0000256" key="1">
    <source>
        <dbReference type="SAM" id="MobiDB-lite"/>
    </source>
</evidence>
<keyword evidence="2" id="KW-1185">Reference proteome</keyword>
<dbReference type="InterPro" id="IPR032727">
    <property type="entry name" value="CLAMP"/>
</dbReference>
<feature type="compositionally biased region" description="Acidic residues" evidence="1">
    <location>
        <begin position="246"/>
        <end position="256"/>
    </location>
</feature>
<reference evidence="3" key="1">
    <citation type="submission" date="2025-08" db="UniProtKB">
        <authorList>
            <consortium name="RefSeq"/>
        </authorList>
    </citation>
    <scope>IDENTIFICATION</scope>
    <source>
        <tissue evidence="3">Testes</tissue>
    </source>
</reference>
<dbReference type="PANTHER" id="PTHR28457">
    <property type="entry name" value="COILED-COIL DOMAIN-CONTAINING PROTEIN 189"/>
    <property type="match status" value="1"/>
</dbReference>
<feature type="region of interest" description="Disordered" evidence="1">
    <location>
        <begin position="237"/>
        <end position="256"/>
    </location>
</feature>
<protein>
    <submittedName>
        <fullName evidence="3">Uncharacterized protein C10orf107-like isoform X2</fullName>
    </submittedName>
</protein>
<evidence type="ECO:0000313" key="3">
    <source>
        <dbReference type="RefSeq" id="XP_006822918.1"/>
    </source>
</evidence>
<name>A0ABM0MSC7_SACKO</name>
<dbReference type="PANTHER" id="PTHR28457:SF3">
    <property type="entry name" value="CILIARY-ASSOCIATED CALCIUM-BINDING COILED-COIL PROTEIN 1"/>
    <property type="match status" value="1"/>
</dbReference>
<evidence type="ECO:0000313" key="2">
    <source>
        <dbReference type="Proteomes" id="UP000694865"/>
    </source>
</evidence>
<dbReference type="Proteomes" id="UP000694865">
    <property type="component" value="Unplaced"/>
</dbReference>
<dbReference type="Pfam" id="PF14769">
    <property type="entry name" value="CLAMP"/>
    <property type="match status" value="1"/>
</dbReference>
<gene>
    <name evidence="3" type="primary">LOC100378886</name>
</gene>
<dbReference type="RefSeq" id="XP_006822918.1">
    <property type="nucleotide sequence ID" value="XM_006822855.1"/>
</dbReference>
<sequence>MATSRPGTKKSRTSQPVIQRRGFGAEAYREIEWKLLNDDEAKAQEREGSLAWKVLSNTQTQMLQELTVEDLEKKLAEIFKLTSNHINLNEGVLLDYYVTGFWWAKDQSFSTQQISGFITVLHTLLENIKESKMTLVDNLKEFKKMLPGIGNENSDISGGLDFFDINQAKTITDYLKQTIFQHYKMYEFLCHDQREEQIVCRDGSLLIEVLPKADLPYPPPLDEGIDQNIYDDYIATPRETPTSQDDSGDGIDGQEDADAANETEDLLSGVTADDIKRIMDEVAQDMFGGLQAEVGKKLKDREAEIIARINKIHRIADA</sequence>
<proteinExistence type="predicted"/>
<dbReference type="GeneID" id="100378886"/>